<gene>
    <name evidence="1" type="ORF">NPIL_278171</name>
</gene>
<dbReference type="AlphaFoldDB" id="A0A8X6MSF9"/>
<evidence type="ECO:0000313" key="2">
    <source>
        <dbReference type="Proteomes" id="UP000887013"/>
    </source>
</evidence>
<reference evidence="1" key="1">
    <citation type="submission" date="2020-08" db="EMBL/GenBank/DDBJ databases">
        <title>Multicomponent nature underlies the extraordinary mechanical properties of spider dragline silk.</title>
        <authorList>
            <person name="Kono N."/>
            <person name="Nakamura H."/>
            <person name="Mori M."/>
            <person name="Yoshida Y."/>
            <person name="Ohtoshi R."/>
            <person name="Malay A.D."/>
            <person name="Moran D.A.P."/>
            <person name="Tomita M."/>
            <person name="Numata K."/>
            <person name="Arakawa K."/>
        </authorList>
    </citation>
    <scope>NUCLEOTIDE SEQUENCE</scope>
</reference>
<proteinExistence type="predicted"/>
<dbReference type="EMBL" id="BMAW01001764">
    <property type="protein sequence ID" value="GFS75486.1"/>
    <property type="molecule type" value="Genomic_DNA"/>
</dbReference>
<dbReference type="Proteomes" id="UP000887013">
    <property type="component" value="Unassembled WGS sequence"/>
</dbReference>
<name>A0A8X6MSF9_NEPPI</name>
<accession>A0A8X6MSF9</accession>
<evidence type="ECO:0000313" key="1">
    <source>
        <dbReference type="EMBL" id="GFS75486.1"/>
    </source>
</evidence>
<organism evidence="1 2">
    <name type="scientific">Nephila pilipes</name>
    <name type="common">Giant wood spider</name>
    <name type="synonym">Nephila maculata</name>
    <dbReference type="NCBI Taxonomy" id="299642"/>
    <lineage>
        <taxon>Eukaryota</taxon>
        <taxon>Metazoa</taxon>
        <taxon>Ecdysozoa</taxon>
        <taxon>Arthropoda</taxon>
        <taxon>Chelicerata</taxon>
        <taxon>Arachnida</taxon>
        <taxon>Araneae</taxon>
        <taxon>Araneomorphae</taxon>
        <taxon>Entelegynae</taxon>
        <taxon>Araneoidea</taxon>
        <taxon>Nephilidae</taxon>
        <taxon>Nephila</taxon>
    </lineage>
</organism>
<protein>
    <submittedName>
        <fullName evidence="1">Uncharacterized protein</fullName>
    </submittedName>
</protein>
<sequence length="246" mass="28026">MLAKVEADITLNAEGRFMNQVMMMMMKFLERTPVAIKVHRKSPVYWQLAKDFLAASPSKATELIMASNVLSSPPSPQIPQSEKKLRVDRWLPTQHLVQPIQGHQRILNELLGKCAYSTSLPSSKKWSDKHTIFLPTHIGKYKCGHRLIMGKYPHFFHLFFPSDQMDFPCTRSESPLRVPDENYKSFSGAEKSGVSSFRQNGFYVKNVSVPTAPGQFRPISIGSILVRAFDKILANWLNKNFRRTLG</sequence>
<comment type="caution">
    <text evidence="1">The sequence shown here is derived from an EMBL/GenBank/DDBJ whole genome shotgun (WGS) entry which is preliminary data.</text>
</comment>
<keyword evidence="2" id="KW-1185">Reference proteome</keyword>